<evidence type="ECO:0000313" key="1">
    <source>
        <dbReference type="EMBL" id="RMC35365.1"/>
    </source>
</evidence>
<dbReference type="EMBL" id="QOKZ01000003">
    <property type="protein sequence ID" value="RMC35365.1"/>
    <property type="molecule type" value="Genomic_DNA"/>
</dbReference>
<evidence type="ECO:0008006" key="3">
    <source>
        <dbReference type="Google" id="ProtNLM"/>
    </source>
</evidence>
<accession>A0A3M0MDE7</accession>
<comment type="caution">
    <text evidence="1">The sequence shown here is derived from an EMBL/GenBank/DDBJ whole genome shotgun (WGS) entry which is preliminary data.</text>
</comment>
<keyword evidence="2" id="KW-1185">Reference proteome</keyword>
<sequence>MLYPTAGSRLYIADAPTDRNGAISGAWVEIGETEALGGLGVEWAADEAEVSDGCGLNDSFYVETAKRSRRATPMQIILGNVPTDPGQIILWKAAKSELFHPFRLVFPDGGVSRRWLALVVSLVEVFDTANAVMKLQATLIPTHNIIRSEAPS</sequence>
<protein>
    <recommendedName>
        <fullName evidence="3">Phage tail protein</fullName>
    </recommendedName>
</protein>
<dbReference type="Gene3D" id="4.10.410.40">
    <property type="match status" value="1"/>
</dbReference>
<organism evidence="1 2">
    <name type="scientific">Paracoccus alkanivorans</name>
    <dbReference type="NCBI Taxonomy" id="2116655"/>
    <lineage>
        <taxon>Bacteria</taxon>
        <taxon>Pseudomonadati</taxon>
        <taxon>Pseudomonadota</taxon>
        <taxon>Alphaproteobacteria</taxon>
        <taxon>Rhodobacterales</taxon>
        <taxon>Paracoccaceae</taxon>
        <taxon>Paracoccus</taxon>
    </lineage>
</organism>
<name>A0A3M0MDE7_9RHOB</name>
<dbReference type="RefSeq" id="WP_122111990.1">
    <property type="nucleotide sequence ID" value="NZ_QOKZ01000003.1"/>
</dbReference>
<proteinExistence type="predicted"/>
<reference evidence="1 2" key="1">
    <citation type="submission" date="2018-07" db="EMBL/GenBank/DDBJ databases">
        <authorList>
            <person name="Zhang Y."/>
            <person name="Wang L."/>
            <person name="Ma S."/>
        </authorList>
    </citation>
    <scope>NUCLEOTIDE SEQUENCE [LARGE SCALE GENOMIC DNA]</scope>
    <source>
        <strain evidence="1 2">4-2</strain>
    </source>
</reference>
<dbReference type="AlphaFoldDB" id="A0A3M0MDE7"/>
<dbReference type="OrthoDB" id="7774970at2"/>
<gene>
    <name evidence="1" type="ORF">C9E81_08975</name>
</gene>
<evidence type="ECO:0000313" key="2">
    <source>
        <dbReference type="Proteomes" id="UP000273516"/>
    </source>
</evidence>
<dbReference type="Proteomes" id="UP000273516">
    <property type="component" value="Unassembled WGS sequence"/>
</dbReference>